<dbReference type="Pfam" id="PF07727">
    <property type="entry name" value="RVT_2"/>
    <property type="match status" value="1"/>
</dbReference>
<dbReference type="CDD" id="cd09272">
    <property type="entry name" value="RNase_HI_RT_Ty1"/>
    <property type="match status" value="1"/>
</dbReference>
<dbReference type="InterPro" id="IPR013103">
    <property type="entry name" value="RVT_2"/>
</dbReference>
<evidence type="ECO:0000256" key="1">
    <source>
        <dbReference type="SAM" id="MobiDB-lite"/>
    </source>
</evidence>
<dbReference type="InterPro" id="IPR012337">
    <property type="entry name" value="RNaseH-like_sf"/>
</dbReference>
<dbReference type="SUPFAM" id="SSF57756">
    <property type="entry name" value="Retrovirus zinc finger-like domains"/>
    <property type="match status" value="1"/>
</dbReference>
<feature type="domain" description="Integrase catalytic" evidence="2">
    <location>
        <begin position="378"/>
        <end position="555"/>
    </location>
</feature>
<gene>
    <name evidence="3" type="ORF">OSB04_023882</name>
</gene>
<feature type="compositionally biased region" description="Basic and acidic residues" evidence="1">
    <location>
        <begin position="1120"/>
        <end position="1136"/>
    </location>
</feature>
<dbReference type="Gene3D" id="3.40.395.10">
    <property type="entry name" value="Adenoviral Proteinase, Chain A"/>
    <property type="match status" value="1"/>
</dbReference>
<feature type="compositionally biased region" description="Basic and acidic residues" evidence="1">
    <location>
        <begin position="1280"/>
        <end position="1346"/>
    </location>
</feature>
<keyword evidence="4" id="KW-1185">Reference proteome</keyword>
<comment type="caution">
    <text evidence="3">The sequence shown here is derived from an EMBL/GenBank/DDBJ whole genome shotgun (WGS) entry which is preliminary data.</text>
</comment>
<sequence length="1600" mass="181793">MASPSSSHDNHLPMQTILHLITIRLSSSNYLLWKNQMTPLLSLQGLSEHVDGSSPIPTTEIIVDGKNVPNPALPVWIEKDQRAIILLQALLTEEAFSEVVGLSTSRAIWLALESAYGNSSMERVQNLRDRLRHLSKGNDTVSDFGRKFKNICDQLSAISHPVADTDITHWFLCGLGPTFETFSTAIRASHMPQVYLDLLAQAEGHEMFLQAIHGSSTPAVAFSAQQHKFFAQPPQLAAPQQPSVRSSNLGQQPYLAQRGFNGGYRRRSGRGFRGGRGRGRGRRPPHCQLCRTDGHYANTCPQLMSFARNPRPNHMVSSRASVSHIEPSTGDSSVEFGNGLTLPPSPINFDRLMKEALAQGTCNQGLYVLSNTPQLAKSSRLPFELNVKRASHVLDIVHCDLWCPSPVVSVDAYRYYVVFVDEHSRFTWLYPLKTKADFLASLRSLYDLLKHSFQPKLNFFQSDGGTEFLNHKVKSLFNDNDTFHQMSCPYTPQQNGRVERKHRHIVETGLAMMFNARVPATFWVHAFSSAVYIINRLPTKVLSSKSPFEVLFGRIPQYANFKPFGCRVYPFLRNYATHKLAPRSIPCIFVGYNPQYKGYQCLDLDSSRTYVTPHARFNERYFPFTNMPNISLMFVVMVSSALLASCDPTHHSKALFDTKWLNAMHLEMDALSLNNTWTLVPRPKDANVVGSKWLFRTKFRADGSIERHKARLVAQGFSQIPGIDFSYTFSPVGKASTIRVVLSLAVVNTWTLHQLDVNNAFLHGKLTDTVFMQQPPGFVDPKFPDHVCRLNKAIYGLKQAPRAWFHRLHSFLIKDGFTCSRADPSLFVFKQDTCLLYLLVYVDDLILTGNDSNAIRSFITRLHTEFRIKDLGRLNYFLGLEASYTDSGIFLSQVKYANEIIHRAGLSDSTPVATPLSPSISLVRDGVPFDDPTKYRSIVGVLQYLTITRPNIAYAVNQVSQFLHSPMVDHYKVYWARCLDTRRSMFGYSIFMGGNLVSWSAKKQPTVSRSSCESEYRAMANTAAEIIWLTHLLRELHALPHGRPTLLCDNQSALFLTQNPVSHKRDDQRPWKKTKASSKEKRKFTVGESAKTRSVTNKPKRKGKEINQKEEEEETDSSYEEEKSRKAKQTKKDNTKNKKKVIHRKKLPTLLIRTSPKSLYLAMQDLSNEQKEWLISMGFESILTMKIDIIPSTMAYYILLYVNSTTCPTPTVERQVPSITSWNTDLLRRRGTTEIDRGGRWKSCLALERKGKKDDEDKTPDGNNDHQSDKDDEDAGNNHSRKDVDKDGNANGDKMDEDQNREKDRNEDGDKIKMGMQMDKDQDGEKDRNEDVEKKHEDKNMNKDGDKNDDEDVNDKNGSNLCSNAKKEAGGLQDMDASELQDDELFWLSPGFHKSCDKLVERDIVLETTSYKAYRGSMDALIGDLAVPINVIDAWIDVLNDEKYKSQEAPIRLFFNTKDMLFFTMIRGLQYYVIVFNLKTPVVVIIDNDASDEGLPFKYANIPNILKDLMSRYLKALHHPLADLIQNANIEKLDLCWKTTNEDRKNSGVFAMRHLETYKAEAAKKWKSGVYKDCSRQPGQLHNLRMKYTAKILLSDINRK</sequence>
<feature type="compositionally biased region" description="Acidic residues" evidence="1">
    <location>
        <begin position="1110"/>
        <end position="1119"/>
    </location>
</feature>
<dbReference type="SUPFAM" id="SSF56672">
    <property type="entry name" value="DNA/RNA polymerases"/>
    <property type="match status" value="1"/>
</dbReference>
<dbReference type="GO" id="GO:0003676">
    <property type="term" value="F:nucleic acid binding"/>
    <property type="evidence" value="ECO:0007669"/>
    <property type="project" value="InterPro"/>
</dbReference>
<dbReference type="PANTHER" id="PTHR47481">
    <property type="match status" value="1"/>
</dbReference>
<dbReference type="PROSITE" id="PS50994">
    <property type="entry name" value="INTEGRASE"/>
    <property type="match status" value="1"/>
</dbReference>
<name>A0AA38W9U7_9ASTR</name>
<dbReference type="InterPro" id="IPR043502">
    <property type="entry name" value="DNA/RNA_pol_sf"/>
</dbReference>
<dbReference type="Pfam" id="PF25597">
    <property type="entry name" value="SH3_retrovirus"/>
    <property type="match status" value="1"/>
</dbReference>
<dbReference type="GO" id="GO:0008270">
    <property type="term" value="F:zinc ion binding"/>
    <property type="evidence" value="ECO:0007669"/>
    <property type="project" value="InterPro"/>
</dbReference>
<proteinExistence type="predicted"/>
<evidence type="ECO:0000313" key="4">
    <source>
        <dbReference type="Proteomes" id="UP001172457"/>
    </source>
</evidence>
<protein>
    <recommendedName>
        <fullName evidence="2">Integrase catalytic domain-containing protein</fullName>
    </recommendedName>
</protein>
<dbReference type="Pfam" id="PF00665">
    <property type="entry name" value="rve"/>
    <property type="match status" value="1"/>
</dbReference>
<evidence type="ECO:0000259" key="2">
    <source>
        <dbReference type="PROSITE" id="PS50994"/>
    </source>
</evidence>
<feature type="region of interest" description="Disordered" evidence="1">
    <location>
        <begin position="234"/>
        <end position="286"/>
    </location>
</feature>
<feature type="region of interest" description="Disordered" evidence="1">
    <location>
        <begin position="1059"/>
        <end position="1141"/>
    </location>
</feature>
<organism evidence="3 4">
    <name type="scientific">Centaurea solstitialis</name>
    <name type="common">yellow star-thistle</name>
    <dbReference type="NCBI Taxonomy" id="347529"/>
    <lineage>
        <taxon>Eukaryota</taxon>
        <taxon>Viridiplantae</taxon>
        <taxon>Streptophyta</taxon>
        <taxon>Embryophyta</taxon>
        <taxon>Tracheophyta</taxon>
        <taxon>Spermatophyta</taxon>
        <taxon>Magnoliopsida</taxon>
        <taxon>eudicotyledons</taxon>
        <taxon>Gunneridae</taxon>
        <taxon>Pentapetalae</taxon>
        <taxon>asterids</taxon>
        <taxon>campanulids</taxon>
        <taxon>Asterales</taxon>
        <taxon>Asteraceae</taxon>
        <taxon>Carduoideae</taxon>
        <taxon>Cardueae</taxon>
        <taxon>Centaureinae</taxon>
        <taxon>Centaurea</taxon>
    </lineage>
</organism>
<feature type="region of interest" description="Disordered" evidence="1">
    <location>
        <begin position="1249"/>
        <end position="1370"/>
    </location>
</feature>
<feature type="compositionally biased region" description="Basic and acidic residues" evidence="1">
    <location>
        <begin position="1249"/>
        <end position="1269"/>
    </location>
</feature>
<dbReference type="Proteomes" id="UP001172457">
    <property type="component" value="Chromosome 6"/>
</dbReference>
<dbReference type="SUPFAM" id="SSF53098">
    <property type="entry name" value="Ribonuclease H-like"/>
    <property type="match status" value="1"/>
</dbReference>
<dbReference type="PANTHER" id="PTHR47481:SF3">
    <property type="entry name" value="GAG-POLYPEPTIDE OF LTR COPIA-TYPE-RELATED"/>
    <property type="match status" value="1"/>
</dbReference>
<reference evidence="3" key="1">
    <citation type="submission" date="2023-03" db="EMBL/GenBank/DDBJ databases">
        <title>Chromosome-scale reference genome and RAD-based genetic map of yellow starthistle (Centaurea solstitialis) reveal putative structural variation and QTLs associated with invader traits.</title>
        <authorList>
            <person name="Reatini B."/>
            <person name="Cang F.A."/>
            <person name="Jiang Q."/>
            <person name="Mckibben M.T.W."/>
            <person name="Barker M.S."/>
            <person name="Rieseberg L.H."/>
            <person name="Dlugosch K.M."/>
        </authorList>
    </citation>
    <scope>NUCLEOTIDE SEQUENCE</scope>
    <source>
        <strain evidence="3">CAN-66</strain>
        <tissue evidence="3">Leaf</tissue>
    </source>
</reference>
<dbReference type="Pfam" id="PF14223">
    <property type="entry name" value="Retrotran_gag_2"/>
    <property type="match status" value="1"/>
</dbReference>
<dbReference type="EMBL" id="JARYMX010000006">
    <property type="protein sequence ID" value="KAJ9544175.1"/>
    <property type="molecule type" value="Genomic_DNA"/>
</dbReference>
<dbReference type="GO" id="GO:0015074">
    <property type="term" value="P:DNA integration"/>
    <property type="evidence" value="ECO:0007669"/>
    <property type="project" value="InterPro"/>
</dbReference>
<dbReference type="InterPro" id="IPR036875">
    <property type="entry name" value="Znf_CCHC_sf"/>
</dbReference>
<dbReference type="Gene3D" id="3.30.420.10">
    <property type="entry name" value="Ribonuclease H-like superfamily/Ribonuclease H"/>
    <property type="match status" value="1"/>
</dbReference>
<dbReference type="InterPro" id="IPR001584">
    <property type="entry name" value="Integrase_cat-core"/>
</dbReference>
<evidence type="ECO:0000313" key="3">
    <source>
        <dbReference type="EMBL" id="KAJ9544175.1"/>
    </source>
</evidence>
<accession>A0AA38W9U7</accession>
<dbReference type="InterPro" id="IPR036397">
    <property type="entry name" value="RNaseH_sf"/>
</dbReference>
<feature type="compositionally biased region" description="Basic residues" evidence="1">
    <location>
        <begin position="264"/>
        <end position="285"/>
    </location>
</feature>
<dbReference type="InterPro" id="IPR057670">
    <property type="entry name" value="SH3_retrovirus"/>
</dbReference>